<keyword evidence="8" id="KW-1185">Reference proteome</keyword>
<feature type="domain" description="RNA polymerase sigma factor 70 region 4 type 2" evidence="6">
    <location>
        <begin position="100"/>
        <end position="152"/>
    </location>
</feature>
<dbReference type="PANTHER" id="PTHR43133:SF51">
    <property type="entry name" value="RNA POLYMERASE SIGMA FACTOR"/>
    <property type="match status" value="1"/>
</dbReference>
<keyword evidence="4" id="KW-0804">Transcription</keyword>
<evidence type="ECO:0000256" key="1">
    <source>
        <dbReference type="ARBA" id="ARBA00010641"/>
    </source>
</evidence>
<proteinExistence type="inferred from homology"/>
<dbReference type="AlphaFoldDB" id="A0A927BPG4"/>
<evidence type="ECO:0000256" key="2">
    <source>
        <dbReference type="ARBA" id="ARBA00023015"/>
    </source>
</evidence>
<evidence type="ECO:0000256" key="3">
    <source>
        <dbReference type="ARBA" id="ARBA00023082"/>
    </source>
</evidence>
<dbReference type="SUPFAM" id="SSF88659">
    <property type="entry name" value="Sigma3 and sigma4 domains of RNA polymerase sigma factors"/>
    <property type="match status" value="1"/>
</dbReference>
<dbReference type="InterPro" id="IPR013325">
    <property type="entry name" value="RNA_pol_sigma_r2"/>
</dbReference>
<accession>A0A927BPG4</accession>
<evidence type="ECO:0000313" key="8">
    <source>
        <dbReference type="Proteomes" id="UP000621560"/>
    </source>
</evidence>
<dbReference type="InterPro" id="IPR014284">
    <property type="entry name" value="RNA_pol_sigma-70_dom"/>
</dbReference>
<protein>
    <submittedName>
        <fullName evidence="7">Sigma-70 family RNA polymerase sigma factor</fullName>
    </submittedName>
</protein>
<reference evidence="7" key="1">
    <citation type="submission" date="2020-09" db="EMBL/GenBank/DDBJ databases">
        <title>A novel bacterium of genus Paenibacillus, isolated from South China Sea.</title>
        <authorList>
            <person name="Huang H."/>
            <person name="Mo K."/>
            <person name="Hu Y."/>
        </authorList>
    </citation>
    <scope>NUCLEOTIDE SEQUENCE</scope>
    <source>
        <strain evidence="7">IB182496</strain>
    </source>
</reference>
<dbReference type="GO" id="GO:0006352">
    <property type="term" value="P:DNA-templated transcription initiation"/>
    <property type="evidence" value="ECO:0007669"/>
    <property type="project" value="InterPro"/>
</dbReference>
<dbReference type="Pfam" id="PF08281">
    <property type="entry name" value="Sigma70_r4_2"/>
    <property type="match status" value="1"/>
</dbReference>
<dbReference type="GO" id="GO:0003677">
    <property type="term" value="F:DNA binding"/>
    <property type="evidence" value="ECO:0007669"/>
    <property type="project" value="InterPro"/>
</dbReference>
<dbReference type="SUPFAM" id="SSF88946">
    <property type="entry name" value="Sigma2 domain of RNA polymerase sigma factors"/>
    <property type="match status" value="1"/>
</dbReference>
<dbReference type="Gene3D" id="1.10.1740.10">
    <property type="match status" value="1"/>
</dbReference>
<dbReference type="NCBIfam" id="TIGR02937">
    <property type="entry name" value="sigma70-ECF"/>
    <property type="match status" value="1"/>
</dbReference>
<dbReference type="InterPro" id="IPR007627">
    <property type="entry name" value="RNA_pol_sigma70_r2"/>
</dbReference>
<gene>
    <name evidence="7" type="ORF">IDH44_01545</name>
</gene>
<dbReference type="PANTHER" id="PTHR43133">
    <property type="entry name" value="RNA POLYMERASE ECF-TYPE SIGMA FACTO"/>
    <property type="match status" value="1"/>
</dbReference>
<dbReference type="GO" id="GO:0016987">
    <property type="term" value="F:sigma factor activity"/>
    <property type="evidence" value="ECO:0007669"/>
    <property type="project" value="UniProtKB-KW"/>
</dbReference>
<comment type="caution">
    <text evidence="7">The sequence shown here is derived from an EMBL/GenBank/DDBJ whole genome shotgun (WGS) entry which is preliminary data.</text>
</comment>
<name>A0A927BPG4_9BACL</name>
<dbReference type="InterPro" id="IPR039425">
    <property type="entry name" value="RNA_pol_sigma-70-like"/>
</dbReference>
<evidence type="ECO:0000256" key="4">
    <source>
        <dbReference type="ARBA" id="ARBA00023163"/>
    </source>
</evidence>
<organism evidence="7 8">
    <name type="scientific">Paenibacillus sabuli</name>
    <dbReference type="NCBI Taxonomy" id="2772509"/>
    <lineage>
        <taxon>Bacteria</taxon>
        <taxon>Bacillati</taxon>
        <taxon>Bacillota</taxon>
        <taxon>Bacilli</taxon>
        <taxon>Bacillales</taxon>
        <taxon>Paenibacillaceae</taxon>
        <taxon>Paenibacillus</taxon>
    </lineage>
</organism>
<sequence length="168" mass="19074">MDRYGDRLLRTAALLLGDRQAAEEAVQDTFVQAYRKIGQLQHPARLAGWLGAIVVSRCRMRRRAWSWNRLLPMPQVEPDSGGAGAPPGPEALLLRAERSAELLEAIGRLGYRYREVVTLYYYQELGVEEIAHQLRTRPGTVKSRLARARTQLRHVLEREEASGDARIE</sequence>
<dbReference type="InterPro" id="IPR036388">
    <property type="entry name" value="WH-like_DNA-bd_sf"/>
</dbReference>
<dbReference type="InterPro" id="IPR013324">
    <property type="entry name" value="RNA_pol_sigma_r3/r4-like"/>
</dbReference>
<dbReference type="Pfam" id="PF04542">
    <property type="entry name" value="Sigma70_r2"/>
    <property type="match status" value="1"/>
</dbReference>
<feature type="domain" description="RNA polymerase sigma-70 region 2" evidence="5">
    <location>
        <begin position="2"/>
        <end position="64"/>
    </location>
</feature>
<dbReference type="Proteomes" id="UP000621560">
    <property type="component" value="Unassembled WGS sequence"/>
</dbReference>
<dbReference type="EMBL" id="JACXIZ010000006">
    <property type="protein sequence ID" value="MBD2843862.1"/>
    <property type="molecule type" value="Genomic_DNA"/>
</dbReference>
<dbReference type="Gene3D" id="1.10.10.10">
    <property type="entry name" value="Winged helix-like DNA-binding domain superfamily/Winged helix DNA-binding domain"/>
    <property type="match status" value="1"/>
</dbReference>
<dbReference type="InterPro" id="IPR013249">
    <property type="entry name" value="RNA_pol_sigma70_r4_t2"/>
</dbReference>
<comment type="similarity">
    <text evidence="1">Belongs to the sigma-70 factor family. ECF subfamily.</text>
</comment>
<evidence type="ECO:0000259" key="5">
    <source>
        <dbReference type="Pfam" id="PF04542"/>
    </source>
</evidence>
<keyword evidence="2" id="KW-0805">Transcription regulation</keyword>
<evidence type="ECO:0000313" key="7">
    <source>
        <dbReference type="EMBL" id="MBD2843862.1"/>
    </source>
</evidence>
<dbReference type="CDD" id="cd06171">
    <property type="entry name" value="Sigma70_r4"/>
    <property type="match status" value="1"/>
</dbReference>
<evidence type="ECO:0000259" key="6">
    <source>
        <dbReference type="Pfam" id="PF08281"/>
    </source>
</evidence>
<keyword evidence="3" id="KW-0731">Sigma factor</keyword>